<proteinExistence type="predicted"/>
<reference evidence="1" key="1">
    <citation type="submission" date="2021-04" db="EMBL/GenBank/DDBJ databases">
        <authorList>
            <person name="Tunstrom K."/>
        </authorList>
    </citation>
    <scope>NUCLEOTIDE SEQUENCE</scope>
</reference>
<organism evidence="1 2">
    <name type="scientific">Parnassius apollo</name>
    <name type="common">Apollo butterfly</name>
    <name type="synonym">Papilio apollo</name>
    <dbReference type="NCBI Taxonomy" id="110799"/>
    <lineage>
        <taxon>Eukaryota</taxon>
        <taxon>Metazoa</taxon>
        <taxon>Ecdysozoa</taxon>
        <taxon>Arthropoda</taxon>
        <taxon>Hexapoda</taxon>
        <taxon>Insecta</taxon>
        <taxon>Pterygota</taxon>
        <taxon>Neoptera</taxon>
        <taxon>Endopterygota</taxon>
        <taxon>Lepidoptera</taxon>
        <taxon>Glossata</taxon>
        <taxon>Ditrysia</taxon>
        <taxon>Papilionoidea</taxon>
        <taxon>Papilionidae</taxon>
        <taxon>Parnassiinae</taxon>
        <taxon>Parnassini</taxon>
        <taxon>Parnassius</taxon>
        <taxon>Parnassius</taxon>
    </lineage>
</organism>
<feature type="non-terminal residue" evidence="1">
    <location>
        <position position="1"/>
    </location>
</feature>
<dbReference type="SMART" id="SM00185">
    <property type="entry name" value="ARM"/>
    <property type="match status" value="3"/>
</dbReference>
<evidence type="ECO:0000313" key="2">
    <source>
        <dbReference type="Proteomes" id="UP000691718"/>
    </source>
</evidence>
<dbReference type="Proteomes" id="UP000691718">
    <property type="component" value="Unassembled WGS sequence"/>
</dbReference>
<comment type="caution">
    <text evidence="1">The sequence shown here is derived from an EMBL/GenBank/DDBJ whole genome shotgun (WGS) entry which is preliminary data.</text>
</comment>
<dbReference type="PANTHER" id="PTHR16356">
    <property type="entry name" value="TRANSMEMBRANE AND COILED-COIL DOMAIN-CONTAINING PROTEIN 6 TMCO6"/>
    <property type="match status" value="1"/>
</dbReference>
<dbReference type="PANTHER" id="PTHR16356:SF1">
    <property type="entry name" value="TRANSMEMBRANE AND COILED-COIL DOMAIN-CONTAINING PROTEIN 6"/>
    <property type="match status" value="1"/>
</dbReference>
<name>A0A8S3XYC9_PARAO</name>
<evidence type="ECO:0000313" key="1">
    <source>
        <dbReference type="EMBL" id="CAG5038358.1"/>
    </source>
</evidence>
<accession>A0A8S3XYC9</accession>
<dbReference type="OrthoDB" id="21522at2759"/>
<dbReference type="InterPro" id="IPR000225">
    <property type="entry name" value="Armadillo"/>
</dbReference>
<protein>
    <submittedName>
        <fullName evidence="1">(apollo) hypothetical protein</fullName>
    </submittedName>
</protein>
<keyword evidence="2" id="KW-1185">Reference proteome</keyword>
<gene>
    <name evidence="1" type="ORF">PAPOLLO_LOCUS21353</name>
</gene>
<sequence>MDDGSVHSIRESTRNVLRLNRRFHRDEVNDVQRSIKELSISPQNVADVVQKLKSKCLITVTDLHTLKNGLMEDPKNIEVVLSTHGALRGLVRELSGHDIRKQCAAAGCCCNLALGDARACMAIAKAAGPYLNAALDNLTTELAVTCAWALGNLAGSGAKVCDILVAQGALAKLCELLLVNNSDVQDAALYALLHFAFHMEDDFKTEYLPKVLSALSKLEVNLTSSQLSFVLSCHADFRDNMPEEFLQKMLATLALSVKNHTANCKENNWCCELVYVIRTLANVDVEMYGAILKFCLQVTCAWALGNLAGSGAKVCDILVAQGALAKLCELLLVNNSDVQDAALYALLHFAFH</sequence>
<dbReference type="AlphaFoldDB" id="A0A8S3XYC9"/>
<dbReference type="EMBL" id="CAJQZP010001306">
    <property type="protein sequence ID" value="CAG5038358.1"/>
    <property type="molecule type" value="Genomic_DNA"/>
</dbReference>